<name>A0A150F9K1_9BACI</name>
<evidence type="ECO:0000313" key="1">
    <source>
        <dbReference type="EMBL" id="KXZ21876.1"/>
    </source>
</evidence>
<dbReference type="STRING" id="1793963.AXI58_13160"/>
<sequence length="123" mass="14525">MNHSKNAEEFDDMDEWLRQFYEDPYAWYDETLPIDLYETSQQYIIEANLTALQPVQMMTVTLSACEFILSVKSADRTLNKQMMLPFYLNDKHIYTDFTNHILTVSMNKEANETPASFSFQFPL</sequence>
<keyword evidence="1" id="KW-0167">Capsid protein</keyword>
<keyword evidence="1" id="KW-0946">Virion</keyword>
<gene>
    <name evidence="1" type="ORF">AXI58_13160</name>
</gene>
<dbReference type="EMBL" id="LSBA01000006">
    <property type="protein sequence ID" value="KXZ21876.1"/>
    <property type="molecule type" value="Genomic_DNA"/>
</dbReference>
<proteinExistence type="predicted"/>
<accession>A0A150F9K1</accession>
<dbReference type="Gene3D" id="2.60.40.790">
    <property type="match status" value="1"/>
</dbReference>
<reference evidence="2" key="1">
    <citation type="submission" date="2016-02" db="EMBL/GenBank/DDBJ databases">
        <authorList>
            <person name="Dunlap C."/>
        </authorList>
    </citation>
    <scope>NUCLEOTIDE SEQUENCE [LARGE SCALE GENOMIC DNA]</scope>
    <source>
        <strain evidence="2">NRRL B-41092</strain>
    </source>
</reference>
<keyword evidence="2" id="KW-1185">Reference proteome</keyword>
<dbReference type="InterPro" id="IPR008978">
    <property type="entry name" value="HSP20-like_chaperone"/>
</dbReference>
<evidence type="ECO:0000313" key="2">
    <source>
        <dbReference type="Proteomes" id="UP000075430"/>
    </source>
</evidence>
<dbReference type="AlphaFoldDB" id="A0A150F9K1"/>
<dbReference type="OrthoDB" id="2942082at2"/>
<dbReference type="RefSeq" id="WP_061521228.1">
    <property type="nucleotide sequence ID" value="NZ_JARLZY010000005.1"/>
</dbReference>
<protein>
    <submittedName>
        <fullName evidence="1">Spore coat protein</fullName>
    </submittedName>
</protein>
<organism evidence="1 2">
    <name type="scientific">Bacillus nakamurai</name>
    <dbReference type="NCBI Taxonomy" id="1793963"/>
    <lineage>
        <taxon>Bacteria</taxon>
        <taxon>Bacillati</taxon>
        <taxon>Bacillota</taxon>
        <taxon>Bacilli</taxon>
        <taxon>Bacillales</taxon>
        <taxon>Bacillaceae</taxon>
        <taxon>Bacillus</taxon>
    </lineage>
</organism>
<dbReference type="Proteomes" id="UP000075430">
    <property type="component" value="Unassembled WGS sequence"/>
</dbReference>
<comment type="caution">
    <text evidence="1">The sequence shown here is derived from an EMBL/GenBank/DDBJ whole genome shotgun (WGS) entry which is preliminary data.</text>
</comment>